<dbReference type="EMBL" id="JBITPR010000064">
    <property type="protein sequence ID" value="MFI7875895.1"/>
    <property type="molecule type" value="Genomic_DNA"/>
</dbReference>
<gene>
    <name evidence="2" type="ORF">AB4829_35545</name>
</gene>
<organism evidence="2 3">
    <name type="scientific">Streptomyces salinarius</name>
    <dbReference type="NCBI Taxonomy" id="2762598"/>
    <lineage>
        <taxon>Bacteria</taxon>
        <taxon>Bacillati</taxon>
        <taxon>Actinomycetota</taxon>
        <taxon>Actinomycetes</taxon>
        <taxon>Kitasatosporales</taxon>
        <taxon>Streptomycetaceae</taxon>
        <taxon>Streptomyces</taxon>
    </lineage>
</organism>
<keyword evidence="3" id="KW-1185">Reference proteome</keyword>
<comment type="caution">
    <text evidence="2">The sequence shown here is derived from an EMBL/GenBank/DDBJ whole genome shotgun (WGS) entry which is preliminary data.</text>
</comment>
<dbReference type="RefSeq" id="WP_399594919.1">
    <property type="nucleotide sequence ID" value="NZ_JBITPR010000064.1"/>
</dbReference>
<feature type="transmembrane region" description="Helical" evidence="1">
    <location>
        <begin position="34"/>
        <end position="52"/>
    </location>
</feature>
<accession>A0ABW8BLG8</accession>
<evidence type="ECO:0000313" key="3">
    <source>
        <dbReference type="Proteomes" id="UP001614264"/>
    </source>
</evidence>
<feature type="transmembrane region" description="Helical" evidence="1">
    <location>
        <begin position="170"/>
        <end position="198"/>
    </location>
</feature>
<feature type="transmembrane region" description="Helical" evidence="1">
    <location>
        <begin position="138"/>
        <end position="158"/>
    </location>
</feature>
<keyword evidence="1" id="KW-0472">Membrane</keyword>
<protein>
    <recommendedName>
        <fullName evidence="4">DUF624 domain-containing protein</fullName>
    </recommendedName>
</protein>
<feature type="transmembrane region" description="Helical" evidence="1">
    <location>
        <begin position="64"/>
        <end position="83"/>
    </location>
</feature>
<name>A0ABW8BLG8_9ACTN</name>
<feature type="transmembrane region" description="Helical" evidence="1">
    <location>
        <begin position="104"/>
        <end position="126"/>
    </location>
</feature>
<evidence type="ECO:0008006" key="4">
    <source>
        <dbReference type="Google" id="ProtNLM"/>
    </source>
</evidence>
<feature type="transmembrane region" description="Helical" evidence="1">
    <location>
        <begin position="204"/>
        <end position="222"/>
    </location>
</feature>
<dbReference type="Proteomes" id="UP001614264">
    <property type="component" value="Unassembled WGS sequence"/>
</dbReference>
<proteinExistence type="predicted"/>
<reference evidence="2 3" key="1">
    <citation type="submission" date="2024-07" db="EMBL/GenBank/DDBJ databases">
        <title>Whole genome sequencing of Prodigiosin pigment-producing Streptomyces salinarius isolated from rhizosphere soil of Arachis hypogaea.</title>
        <authorList>
            <person name="Vidhya A."/>
            <person name="Ramya S."/>
        </authorList>
    </citation>
    <scope>NUCLEOTIDE SEQUENCE [LARGE SCALE GENOMIC DNA]</scope>
    <source>
        <strain evidence="2 3">VRMG2420</strain>
    </source>
</reference>
<keyword evidence="1" id="KW-0812">Transmembrane</keyword>
<keyword evidence="1" id="KW-1133">Transmembrane helix</keyword>
<evidence type="ECO:0000256" key="1">
    <source>
        <dbReference type="SAM" id="Phobius"/>
    </source>
</evidence>
<evidence type="ECO:0000313" key="2">
    <source>
        <dbReference type="EMBL" id="MFI7875895.1"/>
    </source>
</evidence>
<sequence length="233" mass="24862">MAGRATTASATGARLRLNVAYSSWDLIWSHVHRILVINLGIAAANLPLLAALQLHHHPWRHPLLFGPLLLLTGPSLAAAFAYLDEAGGSGQPPVRAYFRAYARLFRPALLTSSPYLLAACVAVADVVMLRTTPLGPPLVPMAAVVAVLALLSHVVSLAHVARHGTVARRAFVLVPFAVVRHWFLTLMNLVLLTAGLLLVNQAPLLGLAVLPGCVLSVLWHNCRSMPLLTPPPG</sequence>